<keyword evidence="8 10" id="KW-0449">Lipoprotein</keyword>
<dbReference type="RefSeq" id="WP_282236164.1">
    <property type="nucleotide sequence ID" value="NZ_CP035631.1"/>
</dbReference>
<dbReference type="EMBL" id="CP035631">
    <property type="protein sequence ID" value="WFF41598.1"/>
    <property type="molecule type" value="Genomic_DNA"/>
</dbReference>
<evidence type="ECO:0000256" key="7">
    <source>
        <dbReference type="ARBA" id="ARBA00023139"/>
    </source>
</evidence>
<evidence type="ECO:0000256" key="8">
    <source>
        <dbReference type="ARBA" id="ARBA00023288"/>
    </source>
</evidence>
<dbReference type="Gene3D" id="1.20.1600.10">
    <property type="entry name" value="Outer membrane efflux proteins (OEP)"/>
    <property type="match status" value="1"/>
</dbReference>
<evidence type="ECO:0000256" key="2">
    <source>
        <dbReference type="ARBA" id="ARBA00007613"/>
    </source>
</evidence>
<keyword evidence="3 10" id="KW-1134">Transmembrane beta strand</keyword>
<evidence type="ECO:0000256" key="3">
    <source>
        <dbReference type="ARBA" id="ARBA00022452"/>
    </source>
</evidence>
<dbReference type="Pfam" id="PF02321">
    <property type="entry name" value="OEP"/>
    <property type="match status" value="2"/>
</dbReference>
<dbReference type="SUPFAM" id="SSF56954">
    <property type="entry name" value="Outer membrane efflux proteins (OEP)"/>
    <property type="match status" value="1"/>
</dbReference>
<feature type="compositionally biased region" description="Polar residues" evidence="11">
    <location>
        <begin position="493"/>
        <end position="502"/>
    </location>
</feature>
<keyword evidence="7 10" id="KW-0564">Palmitate</keyword>
<gene>
    <name evidence="12" type="ORF">EVC62_08835</name>
</gene>
<dbReference type="Proteomes" id="UP001321526">
    <property type="component" value="Chromosome"/>
</dbReference>
<keyword evidence="4 10" id="KW-0812">Transmembrane</keyword>
<accession>A0ABY8FFK9</accession>
<evidence type="ECO:0000256" key="10">
    <source>
        <dbReference type="RuleBase" id="RU362097"/>
    </source>
</evidence>
<dbReference type="PANTHER" id="PTHR30203:SF20">
    <property type="entry name" value="MULTIDRUG RESISTANCE OUTER MEMBRANE PROTEIN MDTP-RELATED"/>
    <property type="match status" value="1"/>
</dbReference>
<reference evidence="12 13" key="1">
    <citation type="submission" date="2019-01" db="EMBL/GenBank/DDBJ databases">
        <title>Genome sequence of Salinicola endophyticus REST5.</title>
        <authorList>
            <person name="Nascimento F.X."/>
        </authorList>
    </citation>
    <scope>NUCLEOTIDE SEQUENCE [LARGE SCALE GENOMIC DNA]</scope>
    <source>
        <strain evidence="12 13">REST5</strain>
    </source>
</reference>
<dbReference type="PROSITE" id="PS51257">
    <property type="entry name" value="PROKAR_LIPOPROTEIN"/>
    <property type="match status" value="1"/>
</dbReference>
<protein>
    <submittedName>
        <fullName evidence="12">Efflux transporter outer membrane subunit</fullName>
    </submittedName>
</protein>
<evidence type="ECO:0000313" key="13">
    <source>
        <dbReference type="Proteomes" id="UP001321526"/>
    </source>
</evidence>
<proteinExistence type="inferred from homology"/>
<evidence type="ECO:0000256" key="1">
    <source>
        <dbReference type="ARBA" id="ARBA00004370"/>
    </source>
</evidence>
<keyword evidence="6 10" id="KW-0472">Membrane</keyword>
<evidence type="ECO:0000256" key="9">
    <source>
        <dbReference type="ARBA" id="ARBA00037313"/>
    </source>
</evidence>
<evidence type="ECO:0000256" key="5">
    <source>
        <dbReference type="ARBA" id="ARBA00022729"/>
    </source>
</evidence>
<dbReference type="InterPro" id="IPR003423">
    <property type="entry name" value="OMP_efflux"/>
</dbReference>
<dbReference type="NCBIfam" id="TIGR01845">
    <property type="entry name" value="outer_NodT"/>
    <property type="match status" value="1"/>
</dbReference>
<evidence type="ECO:0000313" key="12">
    <source>
        <dbReference type="EMBL" id="WFF41598.1"/>
    </source>
</evidence>
<comment type="similarity">
    <text evidence="2 10">Belongs to the outer membrane factor (OMF) (TC 1.B.17) family.</text>
</comment>
<evidence type="ECO:0000256" key="6">
    <source>
        <dbReference type="ARBA" id="ARBA00023136"/>
    </source>
</evidence>
<organism evidence="12 13">
    <name type="scientific">Salinicola endophyticus</name>
    <dbReference type="NCBI Taxonomy" id="1949083"/>
    <lineage>
        <taxon>Bacteria</taxon>
        <taxon>Pseudomonadati</taxon>
        <taxon>Pseudomonadota</taxon>
        <taxon>Gammaproteobacteria</taxon>
        <taxon>Oceanospirillales</taxon>
        <taxon>Halomonadaceae</taxon>
        <taxon>Salinicola</taxon>
    </lineage>
</organism>
<dbReference type="PANTHER" id="PTHR30203">
    <property type="entry name" value="OUTER MEMBRANE CATION EFFLUX PROTEIN"/>
    <property type="match status" value="1"/>
</dbReference>
<dbReference type="InterPro" id="IPR010131">
    <property type="entry name" value="MdtP/NodT-like"/>
</dbReference>
<name>A0ABY8FFK9_9GAMM</name>
<dbReference type="Gene3D" id="2.20.200.10">
    <property type="entry name" value="Outer membrane efflux proteins (OEP)"/>
    <property type="match status" value="1"/>
</dbReference>
<sequence length="502" mass="53909">MSLHQGRRRGLVGGLMLTLSLLAGCANYAGISPQATLTPISRLSAQQVLGETPISPAAWPERAWWRALGDPELDALIDEALADSPDIGMARARLRAANAAIASARASGLPSVDGSAQISRSRVSQVQDPRGQGNFYSTTRELMLSFDYDLDLWGGKRAAWRAALGAARAQEIEFHAAALTLSVNVVRAYVSLAHAYELRDIANRQLDRAQRIDAINRELQQAGLDNQLQSLQSRVTVANARQTLEAAEQSIRSQRISLATLLGKGPDRGQSIPRPSDLAPAIVALPSVIPAELIGHRPDVIAARWRVEAASQRIKQAKAKFYPNLDLTAMAGFQSPLGDYFFSEAAKSASVTPAISLPIFEGGRLRANLESSDADYDLAVSRYNATLVEALGEVVDDITTLDSVARQRQRQQQAVTSARAAYSLAGERYRAGLANYLDVLSSEQQLLSAEQSLAQLTTQRLDRSVQLVQALGGGLQLDAAVPHAPGGFPQSPNPATMANVQP</sequence>
<keyword evidence="13" id="KW-1185">Reference proteome</keyword>
<keyword evidence="5" id="KW-0732">Signal</keyword>
<evidence type="ECO:0000256" key="11">
    <source>
        <dbReference type="SAM" id="MobiDB-lite"/>
    </source>
</evidence>
<evidence type="ECO:0000256" key="4">
    <source>
        <dbReference type="ARBA" id="ARBA00022692"/>
    </source>
</evidence>
<comment type="function">
    <text evidence="9">Could be involved in resistance to puromycin, acriflavine and tetraphenylarsonium chloride.</text>
</comment>
<feature type="region of interest" description="Disordered" evidence="11">
    <location>
        <begin position="482"/>
        <end position="502"/>
    </location>
</feature>
<comment type="subcellular location">
    <subcellularLocation>
        <location evidence="10">Cell outer membrane</location>
        <topology evidence="10">Lipid-anchor</topology>
    </subcellularLocation>
    <subcellularLocation>
        <location evidence="1">Membrane</location>
    </subcellularLocation>
</comment>